<dbReference type="InterPro" id="IPR039169">
    <property type="entry name" value="Abitram"/>
</dbReference>
<evidence type="ECO:0000256" key="2">
    <source>
        <dbReference type="ARBA" id="ARBA00019325"/>
    </source>
</evidence>
<dbReference type="OrthoDB" id="48130at2759"/>
<sequence length="176" mass="19932">MEATIDKEVLSKTADVEDLYDLDSWAQKTAHWGENPTAFLERYFTIHYHVDTHVYIRQPPNKLCILGLSAEHAVVKSSNAISCKFFHESKTKGQKVKPDTIIAEITVGDQVYPIRATVFGEILEVNPRVSEDANLIRTHALDEGYLVIIRPRSEDTAVQLKGLVDHDTYHITKNQS</sequence>
<dbReference type="GO" id="GO:0005634">
    <property type="term" value="C:nucleus"/>
    <property type="evidence" value="ECO:0007669"/>
    <property type="project" value="TreeGrafter"/>
</dbReference>
<evidence type="ECO:0000313" key="5">
    <source>
        <dbReference type="Proteomes" id="UP000654370"/>
    </source>
</evidence>
<comment type="similarity">
    <text evidence="1">Belongs to the ABITRAM family.</text>
</comment>
<name>A0A8H7PQR7_MORIS</name>
<dbReference type="InterPro" id="IPR033753">
    <property type="entry name" value="GCV_H/Fam206"/>
</dbReference>
<accession>A0A8H7PQR7</accession>
<evidence type="ECO:0000256" key="1">
    <source>
        <dbReference type="ARBA" id="ARBA00010764"/>
    </source>
</evidence>
<dbReference type="PANTHER" id="PTHR13651">
    <property type="entry name" value="PROTEIN ABITRAM"/>
    <property type="match status" value="1"/>
</dbReference>
<dbReference type="PANTHER" id="PTHR13651:SF0">
    <property type="entry name" value="PROTEIN ABITRAM"/>
    <property type="match status" value="1"/>
</dbReference>
<dbReference type="Proteomes" id="UP000654370">
    <property type="component" value="Unassembled WGS sequence"/>
</dbReference>
<dbReference type="SUPFAM" id="SSF51230">
    <property type="entry name" value="Single hybrid motif"/>
    <property type="match status" value="1"/>
</dbReference>
<keyword evidence="5" id="KW-1185">Reference proteome</keyword>
<gene>
    <name evidence="4" type="ORF">INT43_003303</name>
</gene>
<evidence type="ECO:0000313" key="4">
    <source>
        <dbReference type="EMBL" id="KAG2178050.1"/>
    </source>
</evidence>
<dbReference type="InterPro" id="IPR011053">
    <property type="entry name" value="Single_hybrid_motif"/>
</dbReference>
<protein>
    <recommendedName>
        <fullName evidence="2">Protein Abitram</fullName>
    </recommendedName>
    <alternativeName>
        <fullName evidence="3">Actin-binding transcription modulator</fullName>
    </alternativeName>
</protein>
<proteinExistence type="inferred from homology"/>
<dbReference type="AlphaFoldDB" id="A0A8H7PQR7"/>
<dbReference type="Gene3D" id="2.40.50.100">
    <property type="match status" value="1"/>
</dbReference>
<dbReference type="Pfam" id="PF01597">
    <property type="entry name" value="GCV_H"/>
    <property type="match status" value="1"/>
</dbReference>
<comment type="caution">
    <text evidence="4">The sequence shown here is derived from an EMBL/GenBank/DDBJ whole genome shotgun (WGS) entry which is preliminary data.</text>
</comment>
<reference evidence="4" key="1">
    <citation type="submission" date="2020-12" db="EMBL/GenBank/DDBJ databases">
        <title>Metabolic potential, ecology and presence of endohyphal bacteria is reflected in genomic diversity of Mucoromycotina.</title>
        <authorList>
            <person name="Muszewska A."/>
            <person name="Okrasinska A."/>
            <person name="Steczkiewicz K."/>
            <person name="Drgas O."/>
            <person name="Orlowska M."/>
            <person name="Perlinska-Lenart U."/>
            <person name="Aleksandrzak-Piekarczyk T."/>
            <person name="Szatraj K."/>
            <person name="Zielenkiewicz U."/>
            <person name="Pilsyk S."/>
            <person name="Malc E."/>
            <person name="Mieczkowski P."/>
            <person name="Kruszewska J.S."/>
            <person name="Biernat P."/>
            <person name="Pawlowska J."/>
        </authorList>
    </citation>
    <scope>NUCLEOTIDE SEQUENCE</scope>
    <source>
        <strain evidence="4">WA0000067209</strain>
    </source>
</reference>
<dbReference type="EMBL" id="JAEPQZ010000008">
    <property type="protein sequence ID" value="KAG2178050.1"/>
    <property type="molecule type" value="Genomic_DNA"/>
</dbReference>
<organism evidence="4 5">
    <name type="scientific">Mortierella isabellina</name>
    <name type="common">Filamentous fungus</name>
    <name type="synonym">Umbelopsis isabellina</name>
    <dbReference type="NCBI Taxonomy" id="91625"/>
    <lineage>
        <taxon>Eukaryota</taxon>
        <taxon>Fungi</taxon>
        <taxon>Fungi incertae sedis</taxon>
        <taxon>Mucoromycota</taxon>
        <taxon>Mucoromycotina</taxon>
        <taxon>Umbelopsidomycetes</taxon>
        <taxon>Umbelopsidales</taxon>
        <taxon>Umbelopsidaceae</taxon>
        <taxon>Umbelopsis</taxon>
    </lineage>
</organism>
<evidence type="ECO:0000256" key="3">
    <source>
        <dbReference type="ARBA" id="ARBA00030463"/>
    </source>
</evidence>